<dbReference type="Pfam" id="PF13181">
    <property type="entry name" value="TPR_8"/>
    <property type="match status" value="3"/>
</dbReference>
<proteinExistence type="predicted"/>
<dbReference type="GO" id="GO:0055087">
    <property type="term" value="C:Ski complex"/>
    <property type="evidence" value="ECO:0007669"/>
    <property type="project" value="InterPro"/>
</dbReference>
<dbReference type="Proteomes" id="UP000037510">
    <property type="component" value="Unassembled WGS sequence"/>
</dbReference>
<keyword evidence="1" id="KW-0677">Repeat</keyword>
<protein>
    <submittedName>
        <fullName evidence="4">Putative tetratricopeptide repeat protein 37</fullName>
    </submittedName>
</protein>
<dbReference type="PANTHER" id="PTHR15704:SF7">
    <property type="entry name" value="SUPERKILLER COMPLEX PROTEIN 3"/>
    <property type="match status" value="1"/>
</dbReference>
<feature type="repeat" description="TPR" evidence="3">
    <location>
        <begin position="590"/>
        <end position="623"/>
    </location>
</feature>
<comment type="caution">
    <text evidence="4">The sequence shown here is derived from an EMBL/GenBank/DDBJ whole genome shotgun (WGS) entry which is preliminary data.</text>
</comment>
<keyword evidence="2 3" id="KW-0802">TPR repeat</keyword>
<gene>
    <name evidence="4" type="ORF">OBRU01_09124</name>
</gene>
<dbReference type="Pfam" id="PF13432">
    <property type="entry name" value="TPR_16"/>
    <property type="match status" value="1"/>
</dbReference>
<name>A0A0L7LFY2_OPEBR</name>
<feature type="repeat" description="TPR" evidence="3">
    <location>
        <begin position="555"/>
        <end position="588"/>
    </location>
</feature>
<dbReference type="AlphaFoldDB" id="A0A0L7LFY2"/>
<evidence type="ECO:0000256" key="2">
    <source>
        <dbReference type="ARBA" id="ARBA00022803"/>
    </source>
</evidence>
<dbReference type="GO" id="GO:0006401">
    <property type="term" value="P:RNA catabolic process"/>
    <property type="evidence" value="ECO:0007669"/>
    <property type="project" value="InterPro"/>
</dbReference>
<evidence type="ECO:0000313" key="4">
    <source>
        <dbReference type="EMBL" id="KOB74463.1"/>
    </source>
</evidence>
<dbReference type="InterPro" id="IPR039226">
    <property type="entry name" value="Ski3/TTC37"/>
</dbReference>
<reference evidence="4 5" key="1">
    <citation type="journal article" date="2015" name="Genome Biol. Evol.">
        <title>The genome of winter moth (Operophtera brumata) provides a genomic perspective on sexual dimorphism and phenology.</title>
        <authorList>
            <person name="Derks M.F."/>
            <person name="Smit S."/>
            <person name="Salis L."/>
            <person name="Schijlen E."/>
            <person name="Bossers A."/>
            <person name="Mateman C."/>
            <person name="Pijl A.S."/>
            <person name="de Ridder D."/>
            <person name="Groenen M.A."/>
            <person name="Visser M.E."/>
            <person name="Megens H.J."/>
        </authorList>
    </citation>
    <scope>NUCLEOTIDE SEQUENCE [LARGE SCALE GENOMIC DNA]</scope>
    <source>
        <strain evidence="4">WM2013NL</strain>
        <tissue evidence="4">Head and thorax</tissue>
    </source>
</reference>
<sequence length="1268" mass="145442">MADLKTLLKDARKLIDDGNFKEAQECCKNILRADKQNYFGLVLFGKSLQDSDQAPLAYQKAITSKREHPLAWQGLAQFYERKTDDVSKQKLFSIFNEMLYLQMEEEKTQEIISKIGQLGVTLKSRKAIHFLAGYITKEQNEKLKKLAETQVLQLLKVDTPCNQEDLPIILDILGKLYADEPSDSLELLQCKVVLQKSDTESSLQDLFKLVFFPKKAVLKEFVCQWFCKKYVENMTFNGFDVEKWEKITEGIESSKHASLLHSMVLYDKGSYLEAYKLCVPLINYNEADVIEATFIIRCTMMLKKWPVMQKLATNFITKVKEEKFALQLRIFLFYSLVKQEKWKQAIANAKLIPLNALNTEEQACLAECYIENDESANHIMENLKTTKYHKQLEALSFLKQEKYDEVVSLLQQPSDNALYNFYLGKAFWELKQFNNCLIHLLKAAKLNSDHANTFLYLGYFYCDQKNDLSKAKKCYEKAYSLNNTDVDIVKRLSGIYIKLQQSELNFELLTTFVKNVTTVEPWIYFRLGLQNLNQRDWESAIVNFRYVIKDNKNDAVAFECLADAYYSRGSYTSALRAYNKVMSLDPSKATYCMTKIGYIHSLLTNYQEAITTFENVIKMNPPSHLALKGIAETWIRVAKKKLEAKMFGSARSCAQYAINYILEAIKIQNKFLCFWKLLADTLVFITKLPDQYAHVLIPHLSNDSVSEPVRKSKCEIISQAIACYSYIAKQKQLEASYELAYTYFLYYQETKEVINGQIAFNLASICVKEKPNSWRNFNLLGKICLVLNKYEQAQHCFIKALMVTKKLSAAKVWCNLGSLYIKLKLYKLANYCFWRGQSTLPSYPLSWIGQAIIAEAIREEEAMDLFRHASRLGFHPESALGYADWVCRTMNKYSNTKDLESKYAIEGLYAIPYAMDLMEWFTNFEPNNACANNILGVLQEKVGLLKPAIKSFEKAFKYSEDKQKSIILLNIGRILLRLEKYDEAVKIFQAIPEASFNSTVGLALALFKKGLYEESYAAYDTALHWLCSDEHEKSELFVAMAGIIYMFKGHNDAKTMLFQSIQASQSKPSPYSLLAICSLGITHSEQSISKLAMSELRKYEKDTEFVYDIGFLRSYYFVCEDDVDQGISLLSETVLDYPGNGLLWFCLAQYCLRAKNTNAKAASSCARKALCSGHFSNINLVNVYATASIAEYIAGNAAEALRFAKMGLHLYPNQAEIWAALLFSLMSNKNWIDKSWLLAAAGHMRRHLSISRPLSRWVSLVEKKLINA</sequence>
<evidence type="ECO:0000256" key="3">
    <source>
        <dbReference type="PROSITE-ProRule" id="PRU00339"/>
    </source>
</evidence>
<organism evidence="4 5">
    <name type="scientific">Operophtera brumata</name>
    <name type="common">Winter moth</name>
    <name type="synonym">Phalaena brumata</name>
    <dbReference type="NCBI Taxonomy" id="104452"/>
    <lineage>
        <taxon>Eukaryota</taxon>
        <taxon>Metazoa</taxon>
        <taxon>Ecdysozoa</taxon>
        <taxon>Arthropoda</taxon>
        <taxon>Hexapoda</taxon>
        <taxon>Insecta</taxon>
        <taxon>Pterygota</taxon>
        <taxon>Neoptera</taxon>
        <taxon>Endopterygota</taxon>
        <taxon>Lepidoptera</taxon>
        <taxon>Glossata</taxon>
        <taxon>Ditrysia</taxon>
        <taxon>Geometroidea</taxon>
        <taxon>Geometridae</taxon>
        <taxon>Larentiinae</taxon>
        <taxon>Operophtera</taxon>
    </lineage>
</organism>
<dbReference type="SUPFAM" id="SSF48452">
    <property type="entry name" value="TPR-like"/>
    <property type="match status" value="5"/>
</dbReference>
<keyword evidence="5" id="KW-1185">Reference proteome</keyword>
<dbReference type="PROSITE" id="PS50005">
    <property type="entry name" value="TPR"/>
    <property type="match status" value="2"/>
</dbReference>
<dbReference type="STRING" id="104452.A0A0L7LFY2"/>
<dbReference type="SMART" id="SM00028">
    <property type="entry name" value="TPR"/>
    <property type="match status" value="10"/>
</dbReference>
<dbReference type="InterPro" id="IPR019734">
    <property type="entry name" value="TPR_rpt"/>
</dbReference>
<dbReference type="Gene3D" id="1.25.40.10">
    <property type="entry name" value="Tetratricopeptide repeat domain"/>
    <property type="match status" value="5"/>
</dbReference>
<accession>A0A0L7LFY2</accession>
<dbReference type="InterPro" id="IPR011990">
    <property type="entry name" value="TPR-like_helical_dom_sf"/>
</dbReference>
<evidence type="ECO:0000256" key="1">
    <source>
        <dbReference type="ARBA" id="ARBA00022737"/>
    </source>
</evidence>
<dbReference type="PANTHER" id="PTHR15704">
    <property type="entry name" value="SUPERKILLER 3 PROTEIN-RELATED"/>
    <property type="match status" value="1"/>
</dbReference>
<dbReference type="EMBL" id="JTDY01001231">
    <property type="protein sequence ID" value="KOB74463.1"/>
    <property type="molecule type" value="Genomic_DNA"/>
</dbReference>
<evidence type="ECO:0000313" key="5">
    <source>
        <dbReference type="Proteomes" id="UP000037510"/>
    </source>
</evidence>